<evidence type="ECO:0000313" key="3">
    <source>
        <dbReference type="Proteomes" id="UP000012065"/>
    </source>
</evidence>
<proteinExistence type="predicted"/>
<evidence type="ECO:0000313" key="2">
    <source>
        <dbReference type="EMBL" id="CCO38003.1"/>
    </source>
</evidence>
<comment type="caution">
    <text evidence="2">The sequence shown here is derived from an EMBL/GenBank/DDBJ whole genome shotgun (WGS) entry which is preliminary data.</text>
</comment>
<sequence length="392" mass="43056">MSILIPTIEHPHATFESHTIGIQANCSVPPVIGGTPCEASGTMLDCSNVGVRLIPTANDSASLDNAIFSESYYDWAAEAYSGDRTTIQDIPCRRKLSNPVKSLIQLGWEMTPGFEQNMSSNPSISMVPGNVPKYRLFASCDIAVYNVTVKYNGTVEGRKYWGLLNKTLSKPWIADVVLSAHSHNAAAEHIGVNIKSRAMRNGSDDDIEASLGQEVSRLALGMVAGMFDITEAHNVTNYQEIMVGRYKLAPLFTFVLLLMIYGFMALVVFFMAFNMRSGTIVVPHNPQATKSANQKNTRTVSILELVQFRLSSPIPTIVQCFPRANNSVYETGPNHVDAQSVAKKVSTLFSETNPGSTESRVRLEIRETAVRPIFGAWGYEVIVLKNKPSNPF</sequence>
<reference evidence="2 3" key="1">
    <citation type="journal article" date="2013" name="J. Biotechnol.">
        <title>Establishment and interpretation of the genome sequence of the phytopathogenic fungus Rhizoctonia solani AG1-IB isolate 7/3/14.</title>
        <authorList>
            <person name="Wibberg D.W."/>
            <person name="Jelonek L.J."/>
            <person name="Rupp O.R."/>
            <person name="Hennig M.H."/>
            <person name="Eikmeyer F.E."/>
            <person name="Goesmann A.G."/>
            <person name="Hartmann A.H."/>
            <person name="Borriss R.B."/>
            <person name="Grosch R.G."/>
            <person name="Puehler A.P."/>
            <person name="Schlueter A.S."/>
        </authorList>
    </citation>
    <scope>NUCLEOTIDE SEQUENCE [LARGE SCALE GENOMIC DNA]</scope>
    <source>
        <strain evidence="3">AG1-IB / isolate 7/3/14</strain>
    </source>
</reference>
<name>M5CDG3_THACB</name>
<dbReference type="HOGENOM" id="CLU_679826_0_0_1"/>
<gene>
    <name evidence="2" type="ORF">BN14_12164</name>
</gene>
<dbReference type="Proteomes" id="UP000012065">
    <property type="component" value="Unassembled WGS sequence"/>
</dbReference>
<keyword evidence="1" id="KW-1133">Transmembrane helix</keyword>
<keyword evidence="1" id="KW-0812">Transmembrane</keyword>
<keyword evidence="1" id="KW-0472">Membrane</keyword>
<dbReference type="AlphaFoldDB" id="M5CDG3"/>
<evidence type="ECO:0000256" key="1">
    <source>
        <dbReference type="SAM" id="Phobius"/>
    </source>
</evidence>
<protein>
    <submittedName>
        <fullName evidence="2">Uncharacterized protein</fullName>
    </submittedName>
</protein>
<feature type="transmembrane region" description="Helical" evidence="1">
    <location>
        <begin position="251"/>
        <end position="273"/>
    </location>
</feature>
<organism evidence="2 3">
    <name type="scientific">Thanatephorus cucumeris (strain AG1-IB / isolate 7/3/14)</name>
    <name type="common">Lettuce bottom rot fungus</name>
    <name type="synonym">Rhizoctonia solani</name>
    <dbReference type="NCBI Taxonomy" id="1108050"/>
    <lineage>
        <taxon>Eukaryota</taxon>
        <taxon>Fungi</taxon>
        <taxon>Dikarya</taxon>
        <taxon>Basidiomycota</taxon>
        <taxon>Agaricomycotina</taxon>
        <taxon>Agaricomycetes</taxon>
        <taxon>Cantharellales</taxon>
        <taxon>Ceratobasidiaceae</taxon>
        <taxon>Rhizoctonia</taxon>
        <taxon>Rhizoctonia solani AG-1</taxon>
    </lineage>
</organism>
<dbReference type="EMBL" id="CAOJ01018057">
    <property type="protein sequence ID" value="CCO38003.1"/>
    <property type="molecule type" value="Genomic_DNA"/>
</dbReference>
<accession>M5CDG3</accession>